<accession>A0A3S0JCP1</accession>
<dbReference type="OrthoDB" id="7432683at2"/>
<organism evidence="1 2">
    <name type="scientific">Hymenobacter gummosus</name>
    <dbReference type="NCBI Taxonomy" id="1776032"/>
    <lineage>
        <taxon>Bacteria</taxon>
        <taxon>Pseudomonadati</taxon>
        <taxon>Bacteroidota</taxon>
        <taxon>Cytophagia</taxon>
        <taxon>Cytophagales</taxon>
        <taxon>Hymenobacteraceae</taxon>
        <taxon>Hymenobacter</taxon>
    </lineage>
</organism>
<dbReference type="RefSeq" id="WP_126696352.1">
    <property type="nucleotide sequence ID" value="NZ_RXOF01000024.1"/>
</dbReference>
<reference evidence="1 2" key="1">
    <citation type="submission" date="2018-12" db="EMBL/GenBank/DDBJ databases">
        <title>Hymenobacter gummosus sp. nov., isolated from a spring.</title>
        <authorList>
            <person name="Nie L."/>
        </authorList>
    </citation>
    <scope>NUCLEOTIDE SEQUENCE [LARGE SCALE GENOMIC DNA]</scope>
    <source>
        <strain evidence="1 2">KCTC 52166</strain>
    </source>
</reference>
<dbReference type="AlphaFoldDB" id="A0A3S0JCP1"/>
<sequence>MPDSPVYLTIQAPCQEAWARMTPTACGRFCQSCQKEVLDFTDLAPADILAIVRSRPAGSVCGRIPADTLAASRQQAEAAAQRRPWPGAAPLRQLLAALALPLLTPPAALAQSAAPTQLAPPTAPDQPPRLLRVRVLDAATNAGLGLARVELWRLGAPLLTAQTEVDGTVQLAVPAEYWAEVLSVKAELPGFPGAERSFTPAAVQGALALPLTAGPVPLPQVRTVGYIPPQRHRAIMGGIGAMTVYERPSLLKRVVVYPPWRLYLRTKRLARNLYFRLRD</sequence>
<protein>
    <submittedName>
        <fullName evidence="1">Uncharacterized protein</fullName>
    </submittedName>
</protein>
<keyword evidence="2" id="KW-1185">Reference proteome</keyword>
<evidence type="ECO:0000313" key="1">
    <source>
        <dbReference type="EMBL" id="RTQ44870.1"/>
    </source>
</evidence>
<proteinExistence type="predicted"/>
<comment type="caution">
    <text evidence="1">The sequence shown here is derived from an EMBL/GenBank/DDBJ whole genome shotgun (WGS) entry which is preliminary data.</text>
</comment>
<evidence type="ECO:0000313" key="2">
    <source>
        <dbReference type="Proteomes" id="UP000282184"/>
    </source>
</evidence>
<name>A0A3S0JCP1_9BACT</name>
<dbReference type="Proteomes" id="UP000282184">
    <property type="component" value="Unassembled WGS sequence"/>
</dbReference>
<dbReference type="EMBL" id="RXOF01000024">
    <property type="protein sequence ID" value="RTQ44870.1"/>
    <property type="molecule type" value="Genomic_DNA"/>
</dbReference>
<gene>
    <name evidence="1" type="ORF">EJV47_27070</name>
</gene>